<keyword evidence="3" id="KW-1185">Reference proteome</keyword>
<evidence type="ECO:0000313" key="2">
    <source>
        <dbReference type="EMBL" id="KRY08053.1"/>
    </source>
</evidence>
<evidence type="ECO:0000256" key="1">
    <source>
        <dbReference type="SAM" id="Phobius"/>
    </source>
</evidence>
<evidence type="ECO:0000313" key="3">
    <source>
        <dbReference type="Proteomes" id="UP000054783"/>
    </source>
</evidence>
<organism evidence="2 3">
    <name type="scientific">Trichinella patagoniensis</name>
    <dbReference type="NCBI Taxonomy" id="990121"/>
    <lineage>
        <taxon>Eukaryota</taxon>
        <taxon>Metazoa</taxon>
        <taxon>Ecdysozoa</taxon>
        <taxon>Nematoda</taxon>
        <taxon>Enoplea</taxon>
        <taxon>Dorylaimia</taxon>
        <taxon>Trichinellida</taxon>
        <taxon>Trichinellidae</taxon>
        <taxon>Trichinella</taxon>
    </lineage>
</organism>
<gene>
    <name evidence="2" type="ORF">T12_15744</name>
</gene>
<keyword evidence="1" id="KW-0812">Transmembrane</keyword>
<comment type="caution">
    <text evidence="2">The sequence shown here is derived from an EMBL/GenBank/DDBJ whole genome shotgun (WGS) entry which is preliminary data.</text>
</comment>
<keyword evidence="1" id="KW-1133">Transmembrane helix</keyword>
<dbReference type="Proteomes" id="UP000054783">
    <property type="component" value="Unassembled WGS sequence"/>
</dbReference>
<dbReference type="AlphaFoldDB" id="A0A0V0Z685"/>
<reference evidence="2 3" key="1">
    <citation type="submission" date="2015-01" db="EMBL/GenBank/DDBJ databases">
        <title>Evolution of Trichinella species and genotypes.</title>
        <authorList>
            <person name="Korhonen P.K."/>
            <person name="Edoardo P."/>
            <person name="Giuseppe L.R."/>
            <person name="Gasser R.B."/>
        </authorList>
    </citation>
    <scope>NUCLEOTIDE SEQUENCE [LARGE SCALE GENOMIC DNA]</scope>
    <source>
        <strain evidence="2">ISS2496</strain>
    </source>
</reference>
<accession>A0A0V0Z685</accession>
<sequence>MKIVQRASIYIHFSFMRMCPLLTISTFLIYAYISIRKLYPECSNAMRSWLIDEIPCHVA</sequence>
<feature type="transmembrane region" description="Helical" evidence="1">
    <location>
        <begin position="9"/>
        <end position="33"/>
    </location>
</feature>
<dbReference type="EMBL" id="JYDQ01000369">
    <property type="protein sequence ID" value="KRY08053.1"/>
    <property type="molecule type" value="Genomic_DNA"/>
</dbReference>
<keyword evidence="1" id="KW-0472">Membrane</keyword>
<name>A0A0V0Z685_9BILA</name>
<proteinExistence type="predicted"/>
<protein>
    <submittedName>
        <fullName evidence="2">Uncharacterized protein</fullName>
    </submittedName>
</protein>